<gene>
    <name evidence="3" type="ORF">AWR27_11010</name>
</gene>
<keyword evidence="2" id="KW-0732">Signal</keyword>
<evidence type="ECO:0000256" key="2">
    <source>
        <dbReference type="SAM" id="SignalP"/>
    </source>
</evidence>
<proteinExistence type="predicted"/>
<feature type="chain" id="PRO_5012410923" description="Viral A-type inclusion protein" evidence="2">
    <location>
        <begin position="21"/>
        <end position="151"/>
    </location>
</feature>
<dbReference type="Proteomes" id="UP000187941">
    <property type="component" value="Chromosome"/>
</dbReference>
<feature type="region of interest" description="Disordered" evidence="1">
    <location>
        <begin position="22"/>
        <end position="44"/>
    </location>
</feature>
<feature type="signal peptide" evidence="2">
    <location>
        <begin position="1"/>
        <end position="20"/>
    </location>
</feature>
<accession>A0A1P9WWQ4</accession>
<evidence type="ECO:0008006" key="5">
    <source>
        <dbReference type="Google" id="ProtNLM"/>
    </source>
</evidence>
<dbReference type="AlphaFoldDB" id="A0A1P9WWQ4"/>
<dbReference type="STRING" id="1178516.AWR27_11010"/>
<dbReference type="KEGG" id="smon:AWR27_11010"/>
<organism evidence="3 4">
    <name type="scientific">Spirosoma montaniterrae</name>
    <dbReference type="NCBI Taxonomy" id="1178516"/>
    <lineage>
        <taxon>Bacteria</taxon>
        <taxon>Pseudomonadati</taxon>
        <taxon>Bacteroidota</taxon>
        <taxon>Cytophagia</taxon>
        <taxon>Cytophagales</taxon>
        <taxon>Cytophagaceae</taxon>
        <taxon>Spirosoma</taxon>
    </lineage>
</organism>
<evidence type="ECO:0000256" key="1">
    <source>
        <dbReference type="SAM" id="MobiDB-lite"/>
    </source>
</evidence>
<evidence type="ECO:0000313" key="3">
    <source>
        <dbReference type="EMBL" id="AQG79806.1"/>
    </source>
</evidence>
<feature type="compositionally biased region" description="Basic and acidic residues" evidence="1">
    <location>
        <begin position="22"/>
        <end position="38"/>
    </location>
</feature>
<sequence>MIRIALYLLAVVLVSTACQSKTSEHNHEGHEQHAHDSESATTTPVAKLEQQIMATHDSVMPLMSDLMKLKKEMLTKADAATDPMAKERYMTLSRQLGDADKAMMDWMHQYNGDTLAKLDEAKAIDYLKDEQRKVNSVRDQMRQSIANAKAL</sequence>
<name>A0A1P9WWQ4_9BACT</name>
<dbReference type="EMBL" id="CP014263">
    <property type="protein sequence ID" value="AQG79806.1"/>
    <property type="molecule type" value="Genomic_DNA"/>
</dbReference>
<dbReference type="RefSeq" id="WP_077131240.1">
    <property type="nucleotide sequence ID" value="NZ_CP014263.1"/>
</dbReference>
<dbReference type="PROSITE" id="PS51257">
    <property type="entry name" value="PROKAR_LIPOPROTEIN"/>
    <property type="match status" value="1"/>
</dbReference>
<protein>
    <recommendedName>
        <fullName evidence="5">Viral A-type inclusion protein</fullName>
    </recommendedName>
</protein>
<evidence type="ECO:0000313" key="4">
    <source>
        <dbReference type="Proteomes" id="UP000187941"/>
    </source>
</evidence>
<reference evidence="3 4" key="1">
    <citation type="submission" date="2016-01" db="EMBL/GenBank/DDBJ databases">
        <authorList>
            <person name="Oliw E.H."/>
        </authorList>
    </citation>
    <scope>NUCLEOTIDE SEQUENCE [LARGE SCALE GENOMIC DNA]</scope>
    <source>
        <strain evidence="3 4">DY10</strain>
    </source>
</reference>
<keyword evidence="4" id="KW-1185">Reference proteome</keyword>
<dbReference type="OrthoDB" id="1436925at2"/>